<keyword evidence="2" id="KW-1185">Reference proteome</keyword>
<sequence>MKEMEMEENICYSNLTSFLQKDTSVLTPWSWDPYASENQASTSTKQYLQFPPGSYFSYCMFRCMKERKKPQDSDYLRTASEFEKKIMEIKARIKKKRSLLK</sequence>
<dbReference type="EMBL" id="JAYMYR010000003">
    <property type="protein sequence ID" value="KAK7372481.1"/>
    <property type="molecule type" value="Genomic_DNA"/>
</dbReference>
<organism evidence="1 2">
    <name type="scientific">Phaseolus coccineus</name>
    <name type="common">Scarlet runner bean</name>
    <name type="synonym">Phaseolus multiflorus</name>
    <dbReference type="NCBI Taxonomy" id="3886"/>
    <lineage>
        <taxon>Eukaryota</taxon>
        <taxon>Viridiplantae</taxon>
        <taxon>Streptophyta</taxon>
        <taxon>Embryophyta</taxon>
        <taxon>Tracheophyta</taxon>
        <taxon>Spermatophyta</taxon>
        <taxon>Magnoliopsida</taxon>
        <taxon>eudicotyledons</taxon>
        <taxon>Gunneridae</taxon>
        <taxon>Pentapetalae</taxon>
        <taxon>rosids</taxon>
        <taxon>fabids</taxon>
        <taxon>Fabales</taxon>
        <taxon>Fabaceae</taxon>
        <taxon>Papilionoideae</taxon>
        <taxon>50 kb inversion clade</taxon>
        <taxon>NPAAA clade</taxon>
        <taxon>indigoferoid/millettioid clade</taxon>
        <taxon>Phaseoleae</taxon>
        <taxon>Phaseolus</taxon>
    </lineage>
</organism>
<gene>
    <name evidence="1" type="ORF">VNO80_05861</name>
</gene>
<name>A0AAN9NGH1_PHACN</name>
<evidence type="ECO:0000313" key="1">
    <source>
        <dbReference type="EMBL" id="KAK7372481.1"/>
    </source>
</evidence>
<reference evidence="1 2" key="1">
    <citation type="submission" date="2024-01" db="EMBL/GenBank/DDBJ databases">
        <title>The genomes of 5 underutilized Papilionoideae crops provide insights into root nodulation and disease resistanc.</title>
        <authorList>
            <person name="Jiang F."/>
        </authorList>
    </citation>
    <scope>NUCLEOTIDE SEQUENCE [LARGE SCALE GENOMIC DNA]</scope>
    <source>
        <strain evidence="1">JINMINGXINNONG_FW02</strain>
        <tissue evidence="1">Leaves</tissue>
    </source>
</reference>
<protein>
    <submittedName>
        <fullName evidence="1">Uncharacterized protein</fullName>
    </submittedName>
</protein>
<evidence type="ECO:0000313" key="2">
    <source>
        <dbReference type="Proteomes" id="UP001374584"/>
    </source>
</evidence>
<accession>A0AAN9NGH1</accession>
<proteinExistence type="predicted"/>
<dbReference type="AlphaFoldDB" id="A0AAN9NGH1"/>
<dbReference type="Proteomes" id="UP001374584">
    <property type="component" value="Unassembled WGS sequence"/>
</dbReference>
<comment type="caution">
    <text evidence="1">The sequence shown here is derived from an EMBL/GenBank/DDBJ whole genome shotgun (WGS) entry which is preliminary data.</text>
</comment>